<comment type="caution">
    <text evidence="2">The sequence shown here is derived from an EMBL/GenBank/DDBJ whole genome shotgun (WGS) entry which is preliminary data.</text>
</comment>
<feature type="transmembrane region" description="Helical" evidence="1">
    <location>
        <begin position="106"/>
        <end position="128"/>
    </location>
</feature>
<feature type="transmembrane region" description="Helical" evidence="1">
    <location>
        <begin position="76"/>
        <end position="100"/>
    </location>
</feature>
<reference evidence="2" key="1">
    <citation type="submission" date="2021-02" db="EMBL/GenBank/DDBJ databases">
        <authorList>
            <person name="Dougan E. K."/>
            <person name="Rhodes N."/>
            <person name="Thang M."/>
            <person name="Chan C."/>
        </authorList>
    </citation>
    <scope>NUCLEOTIDE SEQUENCE</scope>
</reference>
<gene>
    <name evidence="2" type="ORF">PGLA2088_LOCUS21832</name>
</gene>
<keyword evidence="1" id="KW-1133">Transmembrane helix</keyword>
<keyword evidence="1" id="KW-0472">Membrane</keyword>
<organism evidence="2 3">
    <name type="scientific">Polarella glacialis</name>
    <name type="common">Dinoflagellate</name>
    <dbReference type="NCBI Taxonomy" id="89957"/>
    <lineage>
        <taxon>Eukaryota</taxon>
        <taxon>Sar</taxon>
        <taxon>Alveolata</taxon>
        <taxon>Dinophyceae</taxon>
        <taxon>Suessiales</taxon>
        <taxon>Suessiaceae</taxon>
        <taxon>Polarella</taxon>
    </lineage>
</organism>
<accession>A0A813JMF4</accession>
<dbReference type="Proteomes" id="UP000626109">
    <property type="component" value="Unassembled WGS sequence"/>
</dbReference>
<protein>
    <submittedName>
        <fullName evidence="2">Uncharacterized protein</fullName>
    </submittedName>
</protein>
<sequence length="134" mass="14780">MFGCCTAEEDMGEGVSISVPETTATLPPAVDPRLAAAVVEKEESETTPVRTSSPPELFSEAAGATQVIELDRSGTLFFLEVFLLFVILVVFCCCILLYFYSIFGTYSCICCCICFWFHLLLFFLLVTLSNCQAR</sequence>
<keyword evidence="1" id="KW-0812">Transmembrane</keyword>
<evidence type="ECO:0000313" key="3">
    <source>
        <dbReference type="Proteomes" id="UP000626109"/>
    </source>
</evidence>
<dbReference type="EMBL" id="CAJNNW010025838">
    <property type="protein sequence ID" value="CAE8680292.1"/>
    <property type="molecule type" value="Genomic_DNA"/>
</dbReference>
<evidence type="ECO:0000256" key="1">
    <source>
        <dbReference type="SAM" id="Phobius"/>
    </source>
</evidence>
<name>A0A813JMF4_POLGL</name>
<proteinExistence type="predicted"/>
<dbReference type="AlphaFoldDB" id="A0A813JMF4"/>
<evidence type="ECO:0000313" key="2">
    <source>
        <dbReference type="EMBL" id="CAE8680292.1"/>
    </source>
</evidence>